<dbReference type="GO" id="GO:0006508">
    <property type="term" value="P:proteolysis"/>
    <property type="evidence" value="ECO:0007669"/>
    <property type="project" value="InterPro"/>
</dbReference>
<dbReference type="PANTHER" id="PTHR42776">
    <property type="entry name" value="SERINE PEPTIDASE S9 FAMILY MEMBER"/>
    <property type="match status" value="1"/>
</dbReference>
<dbReference type="InterPro" id="IPR001375">
    <property type="entry name" value="Peptidase_S9_cat"/>
</dbReference>
<gene>
    <name evidence="3" type="ORF">CWD77_14620</name>
</gene>
<keyword evidence="4" id="KW-1185">Reference proteome</keyword>
<dbReference type="Pfam" id="PF00326">
    <property type="entry name" value="Peptidase_S9"/>
    <property type="match status" value="1"/>
</dbReference>
<keyword evidence="1" id="KW-0378">Hydrolase</keyword>
<evidence type="ECO:0000313" key="3">
    <source>
        <dbReference type="EMBL" id="PKD42639.1"/>
    </source>
</evidence>
<dbReference type="Proteomes" id="UP000233398">
    <property type="component" value="Unassembled WGS sequence"/>
</dbReference>
<accession>A0A2N0VEM2</accession>
<dbReference type="SUPFAM" id="SSF53474">
    <property type="entry name" value="alpha/beta-Hydrolases"/>
    <property type="match status" value="1"/>
</dbReference>
<dbReference type="SUPFAM" id="SSF82171">
    <property type="entry name" value="DPP6 N-terminal domain-like"/>
    <property type="match status" value="1"/>
</dbReference>
<dbReference type="Gene3D" id="3.40.50.1820">
    <property type="entry name" value="alpha/beta hydrolase"/>
    <property type="match status" value="1"/>
</dbReference>
<reference evidence="3 4" key="1">
    <citation type="submission" date="2017-11" db="EMBL/GenBank/DDBJ databases">
        <title>Rhodohalobacter 15182 sp. nov., isolated from a salt lake.</title>
        <authorList>
            <person name="Han S."/>
        </authorList>
    </citation>
    <scope>NUCLEOTIDE SEQUENCE [LARGE SCALE GENOMIC DNA]</scope>
    <source>
        <strain evidence="3 4">15182</strain>
    </source>
</reference>
<feature type="domain" description="Peptidase S9 prolyl oligopeptidase catalytic" evidence="2">
    <location>
        <begin position="491"/>
        <end position="697"/>
    </location>
</feature>
<organism evidence="3 4">
    <name type="scientific">Rhodohalobacter barkolensis</name>
    <dbReference type="NCBI Taxonomy" id="2053187"/>
    <lineage>
        <taxon>Bacteria</taxon>
        <taxon>Pseudomonadati</taxon>
        <taxon>Balneolota</taxon>
        <taxon>Balneolia</taxon>
        <taxon>Balneolales</taxon>
        <taxon>Balneolaceae</taxon>
        <taxon>Rhodohalobacter</taxon>
    </lineage>
</organism>
<dbReference type="AlphaFoldDB" id="A0A2N0VEM2"/>
<dbReference type="InterPro" id="IPR011042">
    <property type="entry name" value="6-blade_b-propeller_TolB-like"/>
</dbReference>
<evidence type="ECO:0000313" key="4">
    <source>
        <dbReference type="Proteomes" id="UP000233398"/>
    </source>
</evidence>
<comment type="caution">
    <text evidence="3">The sequence shown here is derived from an EMBL/GenBank/DDBJ whole genome shotgun (WGS) entry which is preliminary data.</text>
</comment>
<sequence length="717" mass="80077">MTLYSFYIELSFNMYPLNRNEKNKTMKLRVHDRAPNQTSLAKIFSLLIGFTFLLSFSALQAQGVTPEHIAKMKSVSGSVISDDGSHIAYTVSVPADPYEENAGNSNHLYVLDVAEGTTKPYYTSGSVASVQFRPNHNSISFLASRDGDNGRALYELPLDGGEAVQLFSFERNIVSYTWHNDGNHVAFTAFNAAEESESPLPYTADVYEENQTNRIAYITNVTVDDHEPHQLNVDGSIYMVEWSPDGSKLAVSAAPTPEVDDFYMKQQIFIVDYRSRDIIAEINNEGKLGEFKWSPNGEQLALRTAYDINDPTDGRLKIVSAEGGTPENIDEDFDGKYEQIEWTSNNEIHFVASQGTNTMIGSIRPNGSNKNVLFNADAHAISSFSRSANGTISFVASSPEHPNELFTLSRGQNAQPQKVTDHNPWLEEVELGNQEVVRYTARDGEFEIEGMLMYPLGYEDGNRVPVITVVHGGPEAHYSNGWLTGYSSPGQMATAKGYAVFYPNYRGSTGRGVEFAYSSQGDLAGKEFDDVVDGVDYLIDQGIADGDRVGVTGGSYGGYASAWMSTYYSDRFAASVMFVGISNNLSKWGTSDIPNELYLVHSRERMWDSDEKWMDYLKRSPIYWVDRAETPTLIMHGANDTRVHPAQSLELYRHLKVRKPDVPVRLVWYPGEGHGNSRSASKFDYNHRMLEWFDAYLMTGDASAEMPHWDAPIPTHD</sequence>
<evidence type="ECO:0000259" key="2">
    <source>
        <dbReference type="Pfam" id="PF00326"/>
    </source>
</evidence>
<evidence type="ECO:0000256" key="1">
    <source>
        <dbReference type="ARBA" id="ARBA00022801"/>
    </source>
</evidence>
<dbReference type="PANTHER" id="PTHR42776:SF27">
    <property type="entry name" value="DIPEPTIDYL PEPTIDASE FAMILY MEMBER 6"/>
    <property type="match status" value="1"/>
</dbReference>
<dbReference type="Gene3D" id="2.120.10.30">
    <property type="entry name" value="TolB, C-terminal domain"/>
    <property type="match status" value="2"/>
</dbReference>
<proteinExistence type="predicted"/>
<dbReference type="EMBL" id="PISP01000006">
    <property type="protein sequence ID" value="PKD42639.1"/>
    <property type="molecule type" value="Genomic_DNA"/>
</dbReference>
<protein>
    <submittedName>
        <fullName evidence="3">S9 family peptidase</fullName>
    </submittedName>
</protein>
<dbReference type="GO" id="GO:0004252">
    <property type="term" value="F:serine-type endopeptidase activity"/>
    <property type="evidence" value="ECO:0007669"/>
    <property type="project" value="TreeGrafter"/>
</dbReference>
<dbReference type="OrthoDB" id="9812921at2"/>
<dbReference type="InterPro" id="IPR029058">
    <property type="entry name" value="AB_hydrolase_fold"/>
</dbReference>
<name>A0A2N0VEM2_9BACT</name>